<keyword evidence="6 7" id="KW-0472">Membrane</keyword>
<dbReference type="InterPro" id="IPR050833">
    <property type="entry name" value="Poly_Biosynth_Transport"/>
</dbReference>
<feature type="transmembrane region" description="Helical" evidence="7">
    <location>
        <begin position="52"/>
        <end position="73"/>
    </location>
</feature>
<keyword evidence="3" id="KW-1003">Cell membrane</keyword>
<evidence type="ECO:0000256" key="5">
    <source>
        <dbReference type="ARBA" id="ARBA00022989"/>
    </source>
</evidence>
<name>A0ABQ5TVM5_9GAMM</name>
<feature type="transmembrane region" description="Helical" evidence="7">
    <location>
        <begin position="179"/>
        <end position="199"/>
    </location>
</feature>
<dbReference type="PANTHER" id="PTHR30250">
    <property type="entry name" value="PST FAMILY PREDICTED COLANIC ACID TRANSPORTER"/>
    <property type="match status" value="1"/>
</dbReference>
<reference evidence="8" key="1">
    <citation type="journal article" date="2014" name="Int. J. Syst. Evol. Microbiol.">
        <title>Complete genome of a new Firmicutes species belonging to the dominant human colonic microbiota ('Ruminococcus bicirculans') reveals two chromosomes and a selective capacity to utilize plant glucans.</title>
        <authorList>
            <consortium name="NISC Comparative Sequencing Program"/>
            <person name="Wegmann U."/>
            <person name="Louis P."/>
            <person name="Goesmann A."/>
            <person name="Henrissat B."/>
            <person name="Duncan S.H."/>
            <person name="Flint H.J."/>
        </authorList>
    </citation>
    <scope>NUCLEOTIDE SEQUENCE</scope>
    <source>
        <strain evidence="8">NBRC 102424</strain>
    </source>
</reference>
<feature type="transmembrane region" description="Helical" evidence="7">
    <location>
        <begin position="392"/>
        <end position="409"/>
    </location>
</feature>
<keyword evidence="4 7" id="KW-0812">Transmembrane</keyword>
<feature type="transmembrane region" description="Helical" evidence="7">
    <location>
        <begin position="421"/>
        <end position="439"/>
    </location>
</feature>
<feature type="transmembrane region" description="Helical" evidence="7">
    <location>
        <begin position="153"/>
        <end position="173"/>
    </location>
</feature>
<reference evidence="8" key="2">
    <citation type="submission" date="2023-01" db="EMBL/GenBank/DDBJ databases">
        <title>Draft genome sequence of Methylophaga thalassica strain NBRC 102424.</title>
        <authorList>
            <person name="Sun Q."/>
            <person name="Mori K."/>
        </authorList>
    </citation>
    <scope>NUCLEOTIDE SEQUENCE</scope>
    <source>
        <strain evidence="8">NBRC 102424</strain>
    </source>
</reference>
<comment type="caution">
    <text evidence="8">The sequence shown here is derived from an EMBL/GenBank/DDBJ whole genome shotgun (WGS) entry which is preliminary data.</text>
</comment>
<feature type="transmembrane region" description="Helical" evidence="7">
    <location>
        <begin position="219"/>
        <end position="236"/>
    </location>
</feature>
<accession>A0ABQ5TVM5</accession>
<dbReference type="RefSeq" id="WP_284723056.1">
    <property type="nucleotide sequence ID" value="NZ_BSND01000005.1"/>
</dbReference>
<protein>
    <submittedName>
        <fullName evidence="8">Lipopolysaccharide biosynthesis protein</fullName>
    </submittedName>
</protein>
<dbReference type="Pfam" id="PF13440">
    <property type="entry name" value="Polysacc_synt_3"/>
    <property type="match status" value="1"/>
</dbReference>
<gene>
    <name evidence="8" type="ORF">GCM10007891_16740</name>
</gene>
<evidence type="ECO:0000313" key="9">
    <source>
        <dbReference type="Proteomes" id="UP001161423"/>
    </source>
</evidence>
<evidence type="ECO:0000256" key="1">
    <source>
        <dbReference type="ARBA" id="ARBA00004651"/>
    </source>
</evidence>
<comment type="similarity">
    <text evidence="2">Belongs to the polysaccharide synthase family.</text>
</comment>
<organism evidence="8 9">
    <name type="scientific">Methylophaga thalassica</name>
    <dbReference type="NCBI Taxonomy" id="40223"/>
    <lineage>
        <taxon>Bacteria</taxon>
        <taxon>Pseudomonadati</taxon>
        <taxon>Pseudomonadota</taxon>
        <taxon>Gammaproteobacteria</taxon>
        <taxon>Thiotrichales</taxon>
        <taxon>Piscirickettsiaceae</taxon>
        <taxon>Methylophaga</taxon>
    </lineage>
</organism>
<keyword evidence="5 7" id="KW-1133">Transmembrane helix</keyword>
<feature type="transmembrane region" description="Helical" evidence="7">
    <location>
        <begin position="333"/>
        <end position="352"/>
    </location>
</feature>
<comment type="subcellular location">
    <subcellularLocation>
        <location evidence="1">Cell membrane</location>
        <topology evidence="1">Multi-pass membrane protein</topology>
    </subcellularLocation>
</comment>
<evidence type="ECO:0000256" key="2">
    <source>
        <dbReference type="ARBA" id="ARBA00007430"/>
    </source>
</evidence>
<feature type="transmembrane region" description="Helical" evidence="7">
    <location>
        <begin position="93"/>
        <end position="112"/>
    </location>
</feature>
<evidence type="ECO:0000256" key="3">
    <source>
        <dbReference type="ARBA" id="ARBA00022475"/>
    </source>
</evidence>
<feature type="transmembrane region" description="Helical" evidence="7">
    <location>
        <begin position="364"/>
        <end position="386"/>
    </location>
</feature>
<dbReference type="EMBL" id="BSND01000005">
    <property type="protein sequence ID" value="GLP99820.1"/>
    <property type="molecule type" value="Genomic_DNA"/>
</dbReference>
<feature type="transmembrane region" description="Helical" evidence="7">
    <location>
        <begin position="118"/>
        <end position="141"/>
    </location>
</feature>
<feature type="transmembrane region" description="Helical" evidence="7">
    <location>
        <begin position="300"/>
        <end position="321"/>
    </location>
</feature>
<evidence type="ECO:0000256" key="6">
    <source>
        <dbReference type="ARBA" id="ARBA00023136"/>
    </source>
</evidence>
<keyword evidence="9" id="KW-1185">Reference proteome</keyword>
<evidence type="ECO:0000313" key="8">
    <source>
        <dbReference type="EMBL" id="GLP99820.1"/>
    </source>
</evidence>
<feature type="transmembrane region" description="Helical" evidence="7">
    <location>
        <begin position="242"/>
        <end position="259"/>
    </location>
</feature>
<dbReference type="Proteomes" id="UP001161423">
    <property type="component" value="Unassembled WGS sequence"/>
</dbReference>
<proteinExistence type="inferred from homology"/>
<evidence type="ECO:0000256" key="7">
    <source>
        <dbReference type="SAM" id="Phobius"/>
    </source>
</evidence>
<dbReference type="PANTHER" id="PTHR30250:SF10">
    <property type="entry name" value="LIPOPOLYSACCHARIDE BIOSYNTHESIS PROTEIN WZXC"/>
    <property type="match status" value="1"/>
</dbReference>
<evidence type="ECO:0000256" key="4">
    <source>
        <dbReference type="ARBA" id="ARBA00022692"/>
    </source>
</evidence>
<sequence>MASMQNNTSLKKLVVSGAIWTIGGYVSAQALRLVSNVIMAKLLFPEAFGLMTLVMVFMQGISMFSDIGIIPSIIQSKRGNDPNFLDTAWTMQVIRGFILWGIAVIGAYPYSIFYNEPLLATMIPIAGLSAVISGFNSTALATANRDIKLKNITILDVLAQAISLTVMIVWVYISPTVWGLVAGGLANALVKMTLTHLWIAERRNRFHWEKEAASSLFKFGRWILVSTALTFFAAQIDRILLGYLMGTATLGIYSIAAMFKETAYKATQILGSKVLFPSYSRLVREENHDRLYKALRKTRILMVSATWFATLTLILLGSQIIDWLYDERYQDAVWMIQVLPLGSFVGVLALTYHNAYLAKGKSSYISFLLMYQLLIQVSVILIGYHLNGVHGIVMGLAVIGWLLYPANMITAIKLKIWQPEIDIPVIILAGIVTALYLSFSDISFMMTSQPFN</sequence>